<gene>
    <name evidence="1" type="ORF">METZ01_LOCUS301958</name>
</gene>
<sequence length="64" mass="6952">MECPCDHTCKFTTNRSICKEMPCPLSPSLKRGGLVVGEASHTSFCLPMGSLRRRTPVAAKMALV</sequence>
<accession>A0A382MJE5</accession>
<organism evidence="1">
    <name type="scientific">marine metagenome</name>
    <dbReference type="NCBI Taxonomy" id="408172"/>
    <lineage>
        <taxon>unclassified sequences</taxon>
        <taxon>metagenomes</taxon>
        <taxon>ecological metagenomes</taxon>
    </lineage>
</organism>
<protein>
    <submittedName>
        <fullName evidence="1">Uncharacterized protein</fullName>
    </submittedName>
</protein>
<feature type="non-terminal residue" evidence="1">
    <location>
        <position position="1"/>
    </location>
</feature>
<reference evidence="1" key="1">
    <citation type="submission" date="2018-05" db="EMBL/GenBank/DDBJ databases">
        <authorList>
            <person name="Lanie J.A."/>
            <person name="Ng W.-L."/>
            <person name="Kazmierczak K.M."/>
            <person name="Andrzejewski T.M."/>
            <person name="Davidsen T.M."/>
            <person name="Wayne K.J."/>
            <person name="Tettelin H."/>
            <person name="Glass J.I."/>
            <person name="Rusch D."/>
            <person name="Podicherti R."/>
            <person name="Tsui H.-C.T."/>
            <person name="Winkler M.E."/>
        </authorList>
    </citation>
    <scope>NUCLEOTIDE SEQUENCE</scope>
</reference>
<proteinExistence type="predicted"/>
<dbReference type="EMBL" id="UINC01094131">
    <property type="protein sequence ID" value="SVC49104.1"/>
    <property type="molecule type" value="Genomic_DNA"/>
</dbReference>
<name>A0A382MJE5_9ZZZZ</name>
<feature type="non-terminal residue" evidence="1">
    <location>
        <position position="64"/>
    </location>
</feature>
<evidence type="ECO:0000313" key="1">
    <source>
        <dbReference type="EMBL" id="SVC49104.1"/>
    </source>
</evidence>
<dbReference type="AlphaFoldDB" id="A0A382MJE5"/>